<feature type="transmembrane region" description="Helical" evidence="1">
    <location>
        <begin position="235"/>
        <end position="254"/>
    </location>
</feature>
<feature type="transmembrane region" description="Helical" evidence="1">
    <location>
        <begin position="172"/>
        <end position="192"/>
    </location>
</feature>
<evidence type="ECO:0000313" key="3">
    <source>
        <dbReference type="Proteomes" id="UP000050509"/>
    </source>
</evidence>
<feature type="transmembrane region" description="Helical" evidence="1">
    <location>
        <begin position="23"/>
        <end position="46"/>
    </location>
</feature>
<dbReference type="EMBL" id="LJCR01001078">
    <property type="protein sequence ID" value="KPV51089.1"/>
    <property type="molecule type" value="Genomic_DNA"/>
</dbReference>
<evidence type="ECO:0000313" key="2">
    <source>
        <dbReference type="EMBL" id="KPV51089.1"/>
    </source>
</evidence>
<keyword evidence="1" id="KW-0472">Membrane</keyword>
<gene>
    <name evidence="2" type="ORF">SE17_23205</name>
</gene>
<reference evidence="2 3" key="1">
    <citation type="submission" date="2015-09" db="EMBL/GenBank/DDBJ databases">
        <title>Draft genome sequence of Kouleothrix aurantiaca JCM 19913.</title>
        <authorList>
            <person name="Hemp J."/>
        </authorList>
    </citation>
    <scope>NUCLEOTIDE SEQUENCE [LARGE SCALE GENOMIC DNA]</scope>
    <source>
        <strain evidence="2 3">COM-B</strain>
    </source>
</reference>
<dbReference type="AlphaFoldDB" id="A0A0P9FDW9"/>
<comment type="caution">
    <text evidence="2">The sequence shown here is derived from an EMBL/GenBank/DDBJ whole genome shotgun (WGS) entry which is preliminary data.</text>
</comment>
<dbReference type="Proteomes" id="UP000050509">
    <property type="component" value="Unassembled WGS sequence"/>
</dbReference>
<feature type="transmembrane region" description="Helical" evidence="1">
    <location>
        <begin position="96"/>
        <end position="120"/>
    </location>
</feature>
<feature type="non-terminal residue" evidence="2">
    <location>
        <position position="1"/>
    </location>
</feature>
<feature type="transmembrane region" description="Helical" evidence="1">
    <location>
        <begin position="204"/>
        <end position="229"/>
    </location>
</feature>
<keyword evidence="1" id="KW-0812">Transmembrane</keyword>
<accession>A0A0P9FDW9</accession>
<keyword evidence="1" id="KW-1133">Transmembrane helix</keyword>
<evidence type="ECO:0008006" key="4">
    <source>
        <dbReference type="Google" id="ProtNLM"/>
    </source>
</evidence>
<feature type="transmembrane region" description="Helical" evidence="1">
    <location>
        <begin position="58"/>
        <end position="76"/>
    </location>
</feature>
<dbReference type="PATRIC" id="fig|186479.3.peg.355"/>
<keyword evidence="3" id="KW-1185">Reference proteome</keyword>
<organism evidence="2 3">
    <name type="scientific">Kouleothrix aurantiaca</name>
    <dbReference type="NCBI Taxonomy" id="186479"/>
    <lineage>
        <taxon>Bacteria</taxon>
        <taxon>Bacillati</taxon>
        <taxon>Chloroflexota</taxon>
        <taxon>Chloroflexia</taxon>
        <taxon>Chloroflexales</taxon>
        <taxon>Roseiflexineae</taxon>
        <taxon>Roseiflexaceae</taxon>
        <taxon>Kouleothrix</taxon>
    </lineage>
</organism>
<evidence type="ECO:0000256" key="1">
    <source>
        <dbReference type="SAM" id="Phobius"/>
    </source>
</evidence>
<name>A0A0P9FDW9_9CHLR</name>
<protein>
    <recommendedName>
        <fullName evidence="4">Histidine kinase N-terminal 7TM region domain-containing protein</fullName>
    </recommendedName>
</protein>
<feature type="transmembrane region" description="Helical" evidence="1">
    <location>
        <begin position="140"/>
        <end position="160"/>
    </location>
</feature>
<sequence>SGQYARYAYVTQPGALPLRELVAWLYMSVSFGPFIGLTLIVLPLLFPAGHLPSPRWRPFAGLAGLAATLFSLVQAVSPGPIDASLPEVANPFAQPALAPLLRVLGPASVVLLLLSFAGAIAAPVLRFRGVAGDERQQLKWFAYAIALLIAATVVPAALVYPDFSSDSTLSGVALALGYSFLPVALGIAILRYRLYDIDVLINRTLVYGALTASVFGLYVVVVAYLGALFHAQGDVRVALLATGLVAVLFQPLRVRLQRAVNQLMYGQRGDPYGVLARLGHQLEAALTPDLVLPAVARTIGETLKLPYVAIALGSGDQHQVVAEYGGMRDSSAVLRWALTHQGRPVGELRLAPRPGETALGAVDQQLVGDLARQVAHQLLIDRAKGGFAGARREAQFANWPALVRQRPAQHGGRIAHAAIFCHHLMLVTRP</sequence>
<proteinExistence type="predicted"/>